<accession>A0A917JDP3</accession>
<dbReference type="EMBL" id="BMDT01000003">
    <property type="protein sequence ID" value="GGI65318.1"/>
    <property type="molecule type" value="Genomic_DNA"/>
</dbReference>
<sequence>MKMEHQAILQQIQMDQLGSVTFSRYDLATGIETHAQLELMLKEALQFLLLCHQSPLETVYGSYEAEHHIYLITMQFKNQSLCNLFIDASDANQQNYQKQIEIVGTKGLYQYNSADRRGFSSNFILPGNYQVDYQEASLENIGLSNLVFQIKESIKNNETITFGG</sequence>
<reference evidence="1" key="1">
    <citation type="journal article" date="2014" name="Int. J. Syst. Evol. Microbiol.">
        <title>Complete genome sequence of Corynebacterium casei LMG S-19264T (=DSM 44701T), isolated from a smear-ripened cheese.</title>
        <authorList>
            <consortium name="US DOE Joint Genome Institute (JGI-PGF)"/>
            <person name="Walter F."/>
            <person name="Albersmeier A."/>
            <person name="Kalinowski J."/>
            <person name="Ruckert C."/>
        </authorList>
    </citation>
    <scope>NUCLEOTIDE SEQUENCE</scope>
    <source>
        <strain evidence="1">CCM 8433</strain>
    </source>
</reference>
<dbReference type="AlphaFoldDB" id="A0A917JDP3"/>
<evidence type="ECO:0000313" key="1">
    <source>
        <dbReference type="EMBL" id="GGI65318.1"/>
    </source>
</evidence>
<dbReference type="Proteomes" id="UP000622610">
    <property type="component" value="Unassembled WGS sequence"/>
</dbReference>
<comment type="caution">
    <text evidence="1">The sequence shown here is derived from an EMBL/GenBank/DDBJ whole genome shotgun (WGS) entry which is preliminary data.</text>
</comment>
<gene>
    <name evidence="1" type="ORF">GCM10011482_09720</name>
</gene>
<reference evidence="1" key="2">
    <citation type="submission" date="2020-09" db="EMBL/GenBank/DDBJ databases">
        <authorList>
            <person name="Sun Q."/>
            <person name="Sedlacek I."/>
        </authorList>
    </citation>
    <scope>NUCLEOTIDE SEQUENCE</scope>
    <source>
        <strain evidence="1">CCM 8433</strain>
    </source>
</reference>
<organism evidence="1 2">
    <name type="scientific">Enterococcus alcedinis</name>
    <dbReference type="NCBI Taxonomy" id="1274384"/>
    <lineage>
        <taxon>Bacteria</taxon>
        <taxon>Bacillati</taxon>
        <taxon>Bacillota</taxon>
        <taxon>Bacilli</taxon>
        <taxon>Lactobacillales</taxon>
        <taxon>Enterococcaceae</taxon>
        <taxon>Enterococcus</taxon>
    </lineage>
</organism>
<proteinExistence type="predicted"/>
<dbReference type="RefSeq" id="WP_188367156.1">
    <property type="nucleotide sequence ID" value="NZ_BMDT01000003.1"/>
</dbReference>
<protein>
    <submittedName>
        <fullName evidence="1">Uncharacterized protein</fullName>
    </submittedName>
</protein>
<keyword evidence="2" id="KW-1185">Reference proteome</keyword>
<name>A0A917JDP3_9ENTE</name>
<evidence type="ECO:0000313" key="2">
    <source>
        <dbReference type="Proteomes" id="UP000622610"/>
    </source>
</evidence>